<name>A0A9E6PRI0_9PSED</name>
<accession>A0A9E6PRI0</accession>
<keyword evidence="2" id="KW-1185">Reference proteome</keyword>
<dbReference type="RefSeq" id="WP_186676879.1">
    <property type="nucleotide sequence ID" value="NZ_CP077093.1"/>
</dbReference>
<gene>
    <name evidence="1" type="ORF">HU752_015515</name>
</gene>
<evidence type="ECO:0000313" key="1">
    <source>
        <dbReference type="EMBL" id="QXI31248.1"/>
    </source>
</evidence>
<proteinExistence type="predicted"/>
<reference evidence="1 2" key="2">
    <citation type="journal article" date="2021" name="Microorganisms">
        <title>The Ever-Expanding Pseudomonas Genus: Description of 43 New Species and Partition of the Pseudomonas putida Group.</title>
        <authorList>
            <person name="Girard L."/>
            <person name="Lood C."/>
            <person name="Hofte M."/>
            <person name="Vandamme P."/>
            <person name="Rokni-Zadeh H."/>
            <person name="van Noort V."/>
            <person name="Lavigne R."/>
            <person name="De Mot R."/>
        </authorList>
    </citation>
    <scope>NUCLEOTIDE SEQUENCE [LARGE SCALE GENOMIC DNA]</scope>
    <source>
        <strain evidence="1 2">RW8P3</strain>
    </source>
</reference>
<evidence type="ECO:0000313" key="2">
    <source>
        <dbReference type="Proteomes" id="UP000634530"/>
    </source>
</evidence>
<dbReference type="KEGG" id="pvw:HU752_015515"/>
<reference evidence="1 2" key="1">
    <citation type="journal article" date="2020" name="Microorganisms">
        <title>Reliable Identification of Environmental Pseudomonas Isolates Using the rpoD Gene.</title>
        <authorList>
            <consortium name="The Broad Institute Genome Sequencing Platform"/>
            <person name="Girard L."/>
            <person name="Lood C."/>
            <person name="Rokni-Zadeh H."/>
            <person name="van Noort V."/>
            <person name="Lavigne R."/>
            <person name="De Mot R."/>
        </authorList>
    </citation>
    <scope>NUCLEOTIDE SEQUENCE [LARGE SCALE GENOMIC DNA]</scope>
    <source>
        <strain evidence="1 2">RW8P3</strain>
    </source>
</reference>
<sequence length="213" mass="23643">MNTLSISEPQALAWVRWWVASGQGADTSWQLGRASLGPEWQARLRAAPPWVEQHLGLRAAWPEPPNPGLLPLLGLDAGQWQRVLQLAVAVCSGSQSETGLVLDEADRTWCRRLGRALQPGHWLPGHWHDGGIELQGLRLLRAWVGEPVWQRLRLGFARPMVEAAEQQAFEELPPARLNALWQAVGWYALTFITQGPFHVDPSQPELESSPGVA</sequence>
<protein>
    <recommendedName>
        <fullName evidence="3">Type III secretion protein</fullName>
    </recommendedName>
</protein>
<dbReference type="Proteomes" id="UP000634530">
    <property type="component" value="Chromosome"/>
</dbReference>
<dbReference type="EMBL" id="CP077093">
    <property type="protein sequence ID" value="QXI31248.1"/>
    <property type="molecule type" value="Genomic_DNA"/>
</dbReference>
<dbReference type="AlphaFoldDB" id="A0A9E6PRI0"/>
<evidence type="ECO:0008006" key="3">
    <source>
        <dbReference type="Google" id="ProtNLM"/>
    </source>
</evidence>
<organism evidence="1 2">
    <name type="scientific">Pseudomonas vanderleydeniana</name>
    <dbReference type="NCBI Taxonomy" id="2745495"/>
    <lineage>
        <taxon>Bacteria</taxon>
        <taxon>Pseudomonadati</taxon>
        <taxon>Pseudomonadota</taxon>
        <taxon>Gammaproteobacteria</taxon>
        <taxon>Pseudomonadales</taxon>
        <taxon>Pseudomonadaceae</taxon>
        <taxon>Pseudomonas</taxon>
    </lineage>
</organism>